<dbReference type="Pfam" id="PF00512">
    <property type="entry name" value="HisKA"/>
    <property type="match status" value="1"/>
</dbReference>
<dbReference type="OrthoDB" id="112712at2"/>
<dbReference type="InterPro" id="IPR003594">
    <property type="entry name" value="HATPase_dom"/>
</dbReference>
<dbReference type="NCBIfam" id="NF046044">
    <property type="entry name" value="PnpS"/>
    <property type="match status" value="1"/>
</dbReference>
<dbReference type="PANTHER" id="PTHR45453">
    <property type="entry name" value="PHOSPHATE REGULON SENSOR PROTEIN PHOR"/>
    <property type="match status" value="1"/>
</dbReference>
<dbReference type="PRINTS" id="PR00344">
    <property type="entry name" value="BCTRLSENSOR"/>
</dbReference>
<dbReference type="Pfam" id="PF02518">
    <property type="entry name" value="HATPase_c"/>
    <property type="match status" value="1"/>
</dbReference>
<dbReference type="Gene3D" id="1.10.287.130">
    <property type="match status" value="1"/>
</dbReference>
<dbReference type="Pfam" id="PF00672">
    <property type="entry name" value="HAMP"/>
    <property type="match status" value="1"/>
</dbReference>
<dbReference type="FunFam" id="3.30.565.10:FF:000006">
    <property type="entry name" value="Sensor histidine kinase WalK"/>
    <property type="match status" value="1"/>
</dbReference>
<dbReference type="InterPro" id="IPR003660">
    <property type="entry name" value="HAMP_dom"/>
</dbReference>
<evidence type="ECO:0000256" key="1">
    <source>
        <dbReference type="ARBA" id="ARBA00000085"/>
    </source>
</evidence>
<dbReference type="CDD" id="cd00075">
    <property type="entry name" value="HATPase"/>
    <property type="match status" value="1"/>
</dbReference>
<keyword evidence="9" id="KW-1133">Transmembrane helix</keyword>
<dbReference type="FunFam" id="1.10.287.130:FF:000001">
    <property type="entry name" value="Two-component sensor histidine kinase"/>
    <property type="match status" value="1"/>
</dbReference>
<dbReference type="InterPro" id="IPR013656">
    <property type="entry name" value="PAS_4"/>
</dbReference>
<dbReference type="CDD" id="cd00130">
    <property type="entry name" value="PAS"/>
    <property type="match status" value="1"/>
</dbReference>
<dbReference type="GO" id="GO:0000155">
    <property type="term" value="F:phosphorelay sensor kinase activity"/>
    <property type="evidence" value="ECO:0007669"/>
    <property type="project" value="InterPro"/>
</dbReference>
<dbReference type="EMBL" id="BFAV01000045">
    <property type="protein sequence ID" value="GBF32684.1"/>
    <property type="molecule type" value="Genomic_DNA"/>
</dbReference>
<evidence type="ECO:0000259" key="12">
    <source>
        <dbReference type="PROSITE" id="PS50885"/>
    </source>
</evidence>
<comment type="catalytic activity">
    <reaction evidence="1">
        <text>ATP + protein L-histidine = ADP + protein N-phospho-L-histidine.</text>
        <dbReference type="EC" id="2.7.13.3"/>
    </reaction>
</comment>
<keyword evidence="9" id="KW-0812">Transmembrane</keyword>
<evidence type="ECO:0000256" key="2">
    <source>
        <dbReference type="ARBA" id="ARBA00004370"/>
    </source>
</evidence>
<evidence type="ECO:0000259" key="11">
    <source>
        <dbReference type="PROSITE" id="PS50112"/>
    </source>
</evidence>
<evidence type="ECO:0000256" key="7">
    <source>
        <dbReference type="ARBA" id="ARBA00023012"/>
    </source>
</evidence>
<dbReference type="InterPro" id="IPR035965">
    <property type="entry name" value="PAS-like_dom_sf"/>
</dbReference>
<dbReference type="GO" id="GO:0004721">
    <property type="term" value="F:phosphoprotein phosphatase activity"/>
    <property type="evidence" value="ECO:0007669"/>
    <property type="project" value="TreeGrafter"/>
</dbReference>
<evidence type="ECO:0000256" key="8">
    <source>
        <dbReference type="ARBA" id="ARBA00023136"/>
    </source>
</evidence>
<dbReference type="PROSITE" id="PS50885">
    <property type="entry name" value="HAMP"/>
    <property type="match status" value="1"/>
</dbReference>
<feature type="transmembrane region" description="Helical" evidence="9">
    <location>
        <begin position="12"/>
        <end position="34"/>
    </location>
</feature>
<dbReference type="GO" id="GO:0005886">
    <property type="term" value="C:plasma membrane"/>
    <property type="evidence" value="ECO:0007669"/>
    <property type="project" value="TreeGrafter"/>
</dbReference>
<keyword evidence="4" id="KW-0597">Phosphoprotein</keyword>
<accession>A0A2L2X9R4</accession>
<reference evidence="14" key="1">
    <citation type="submission" date="2018-02" db="EMBL/GenBank/DDBJ databases">
        <title>Genome sequence of Desulfocucumis palustris strain NAW-5.</title>
        <authorList>
            <person name="Watanabe M."/>
            <person name="Kojima H."/>
            <person name="Fukui M."/>
        </authorList>
    </citation>
    <scope>NUCLEOTIDE SEQUENCE [LARGE SCALE GENOMIC DNA]</scope>
    <source>
        <strain evidence="14">NAW-5</strain>
    </source>
</reference>
<dbReference type="Proteomes" id="UP000239549">
    <property type="component" value="Unassembled WGS sequence"/>
</dbReference>
<dbReference type="NCBIfam" id="TIGR00229">
    <property type="entry name" value="sensory_box"/>
    <property type="match status" value="1"/>
</dbReference>
<evidence type="ECO:0000256" key="6">
    <source>
        <dbReference type="ARBA" id="ARBA00022777"/>
    </source>
</evidence>
<dbReference type="SUPFAM" id="SSF55874">
    <property type="entry name" value="ATPase domain of HSP90 chaperone/DNA topoisomerase II/histidine kinase"/>
    <property type="match status" value="1"/>
</dbReference>
<dbReference type="InterPro" id="IPR000014">
    <property type="entry name" value="PAS"/>
</dbReference>
<dbReference type="Gene3D" id="3.30.565.10">
    <property type="entry name" value="Histidine kinase-like ATPase, C-terminal domain"/>
    <property type="match status" value="1"/>
</dbReference>
<dbReference type="InterPro" id="IPR036890">
    <property type="entry name" value="HATPase_C_sf"/>
</dbReference>
<feature type="transmembrane region" description="Helical" evidence="9">
    <location>
        <begin position="40"/>
        <end position="60"/>
    </location>
</feature>
<dbReference type="InterPro" id="IPR005467">
    <property type="entry name" value="His_kinase_dom"/>
</dbReference>
<dbReference type="Pfam" id="PF08448">
    <property type="entry name" value="PAS_4"/>
    <property type="match status" value="1"/>
</dbReference>
<evidence type="ECO:0000256" key="4">
    <source>
        <dbReference type="ARBA" id="ARBA00022553"/>
    </source>
</evidence>
<evidence type="ECO:0000256" key="5">
    <source>
        <dbReference type="ARBA" id="ARBA00022679"/>
    </source>
</evidence>
<dbReference type="SUPFAM" id="SSF47384">
    <property type="entry name" value="Homodimeric domain of signal transducing histidine kinase"/>
    <property type="match status" value="1"/>
</dbReference>
<dbReference type="GO" id="GO:0016036">
    <property type="term" value="P:cellular response to phosphate starvation"/>
    <property type="evidence" value="ECO:0007669"/>
    <property type="project" value="TreeGrafter"/>
</dbReference>
<dbReference type="EC" id="2.7.13.3" evidence="3"/>
<dbReference type="Gene3D" id="6.10.340.10">
    <property type="match status" value="1"/>
</dbReference>
<gene>
    <name evidence="13" type="ORF">DCCM_0880</name>
</gene>
<keyword evidence="8 9" id="KW-0472">Membrane</keyword>
<dbReference type="RefSeq" id="WP_104371177.1">
    <property type="nucleotide sequence ID" value="NZ_BFAV01000045.1"/>
</dbReference>
<evidence type="ECO:0000256" key="3">
    <source>
        <dbReference type="ARBA" id="ARBA00012438"/>
    </source>
</evidence>
<keyword evidence="6" id="KW-0418">Kinase</keyword>
<evidence type="ECO:0000259" key="10">
    <source>
        <dbReference type="PROSITE" id="PS50109"/>
    </source>
</evidence>
<dbReference type="InterPro" id="IPR050351">
    <property type="entry name" value="BphY/WalK/GraS-like"/>
</dbReference>
<dbReference type="PROSITE" id="PS50112">
    <property type="entry name" value="PAS"/>
    <property type="match status" value="1"/>
</dbReference>
<keyword evidence="5" id="KW-0808">Transferase</keyword>
<keyword evidence="14" id="KW-1185">Reference proteome</keyword>
<sequence>MKFSTAKLARTIGWRPIVSYFLLIFVFFALLKLYPVTRENAFGVALLSLPFAVLLAWIMLKRVIFPLNLIAEAAQEMARGNLEKEIKIYTNDEIGDLARSINLLASRLKHTVEDITDEKNRMHAILNSMADGVVAVDSAGRVLLVNPVVERALGISGQASRGKEIVEVVRHYDFEKYLKEALVNQLDLRREIQVLTPDPKIYSVHFTPLKGSDRGGVVALFRDVTEKRQLEQLRNEFIANVSHELRTPMTSIKGFLETLLDGALDDRDAAEHFLKIMSAETERLTRLIDDLFALSNIENRKVLPKKEPILLEDVVEKVVSILGQSASDKDIELTTSMAEDLPRVMADEDMITRVIINLLDNAIKYTHTGGRISVEAGRDGERIFVRVTDTGIGIPEESLSRVFERLYRVDRARSRECGGTGLGLAIVKHILEVHGGSIEVTSSLGRGSTFTAYLPL</sequence>
<comment type="subcellular location">
    <subcellularLocation>
        <location evidence="2">Membrane</location>
    </subcellularLocation>
</comment>
<feature type="domain" description="Histidine kinase" evidence="10">
    <location>
        <begin position="240"/>
        <end position="456"/>
    </location>
</feature>
<comment type="caution">
    <text evidence="13">The sequence shown here is derived from an EMBL/GenBank/DDBJ whole genome shotgun (WGS) entry which is preliminary data.</text>
</comment>
<evidence type="ECO:0000256" key="9">
    <source>
        <dbReference type="SAM" id="Phobius"/>
    </source>
</evidence>
<evidence type="ECO:0000313" key="13">
    <source>
        <dbReference type="EMBL" id="GBF32684.1"/>
    </source>
</evidence>
<dbReference type="CDD" id="cd06225">
    <property type="entry name" value="HAMP"/>
    <property type="match status" value="1"/>
</dbReference>
<dbReference type="PANTHER" id="PTHR45453:SF1">
    <property type="entry name" value="PHOSPHATE REGULON SENSOR PROTEIN PHOR"/>
    <property type="match status" value="1"/>
</dbReference>
<dbReference type="Gene3D" id="3.30.450.20">
    <property type="entry name" value="PAS domain"/>
    <property type="match status" value="1"/>
</dbReference>
<feature type="domain" description="HAMP" evidence="12">
    <location>
        <begin position="61"/>
        <end position="113"/>
    </location>
</feature>
<dbReference type="InterPro" id="IPR004358">
    <property type="entry name" value="Sig_transdc_His_kin-like_C"/>
</dbReference>
<dbReference type="InterPro" id="IPR036097">
    <property type="entry name" value="HisK_dim/P_sf"/>
</dbReference>
<dbReference type="SUPFAM" id="SSF55785">
    <property type="entry name" value="PYP-like sensor domain (PAS domain)"/>
    <property type="match status" value="1"/>
</dbReference>
<evidence type="ECO:0000313" key="14">
    <source>
        <dbReference type="Proteomes" id="UP000239549"/>
    </source>
</evidence>
<dbReference type="PROSITE" id="PS50109">
    <property type="entry name" value="HIS_KIN"/>
    <property type="match status" value="1"/>
</dbReference>
<dbReference type="AlphaFoldDB" id="A0A2L2X9R4"/>
<dbReference type="SMART" id="SM00387">
    <property type="entry name" value="HATPase_c"/>
    <property type="match status" value="1"/>
</dbReference>
<feature type="domain" description="PAS" evidence="11">
    <location>
        <begin position="118"/>
        <end position="189"/>
    </location>
</feature>
<dbReference type="SUPFAM" id="SSF158472">
    <property type="entry name" value="HAMP domain-like"/>
    <property type="match status" value="1"/>
</dbReference>
<dbReference type="CDD" id="cd00082">
    <property type="entry name" value="HisKA"/>
    <property type="match status" value="1"/>
</dbReference>
<protein>
    <recommendedName>
        <fullName evidence="3">histidine kinase</fullName>
        <ecNumber evidence="3">2.7.13.3</ecNumber>
    </recommendedName>
</protein>
<dbReference type="InterPro" id="IPR003661">
    <property type="entry name" value="HisK_dim/P_dom"/>
</dbReference>
<dbReference type="SMART" id="SM00304">
    <property type="entry name" value="HAMP"/>
    <property type="match status" value="1"/>
</dbReference>
<dbReference type="SMART" id="SM00091">
    <property type="entry name" value="PAS"/>
    <property type="match status" value="1"/>
</dbReference>
<dbReference type="SMART" id="SM00388">
    <property type="entry name" value="HisKA"/>
    <property type="match status" value="1"/>
</dbReference>
<name>A0A2L2X9R4_9FIRM</name>
<keyword evidence="7" id="KW-0902">Two-component regulatory system</keyword>
<organism evidence="13 14">
    <name type="scientific">Desulfocucumis palustris</name>
    <dbReference type="NCBI Taxonomy" id="1898651"/>
    <lineage>
        <taxon>Bacteria</taxon>
        <taxon>Bacillati</taxon>
        <taxon>Bacillota</taxon>
        <taxon>Clostridia</taxon>
        <taxon>Eubacteriales</taxon>
        <taxon>Desulfocucumaceae</taxon>
        <taxon>Desulfocucumis</taxon>
    </lineage>
</organism>
<proteinExistence type="predicted"/>